<accession>A0A6A6HAR8</accession>
<dbReference type="OrthoDB" id="432010at2759"/>
<name>A0A6A6HAR8_VIRVR</name>
<keyword evidence="6" id="KW-1185">Reference proteome</keyword>
<evidence type="ECO:0000256" key="3">
    <source>
        <dbReference type="RuleBase" id="RU366045"/>
    </source>
</evidence>
<evidence type="ECO:0000256" key="2">
    <source>
        <dbReference type="ARBA" id="ARBA00023239"/>
    </source>
</evidence>
<dbReference type="InterPro" id="IPR032466">
    <property type="entry name" value="Metal_Hydrolase"/>
</dbReference>
<reference evidence="5" key="1">
    <citation type="journal article" date="2020" name="Stud. Mycol.">
        <title>101 Dothideomycetes genomes: a test case for predicting lifestyles and emergence of pathogens.</title>
        <authorList>
            <person name="Haridas S."/>
            <person name="Albert R."/>
            <person name="Binder M."/>
            <person name="Bloem J."/>
            <person name="Labutti K."/>
            <person name="Salamov A."/>
            <person name="Andreopoulos B."/>
            <person name="Baker S."/>
            <person name="Barry K."/>
            <person name="Bills G."/>
            <person name="Bluhm B."/>
            <person name="Cannon C."/>
            <person name="Castanera R."/>
            <person name="Culley D."/>
            <person name="Daum C."/>
            <person name="Ezra D."/>
            <person name="Gonzalez J."/>
            <person name="Henrissat B."/>
            <person name="Kuo A."/>
            <person name="Liang C."/>
            <person name="Lipzen A."/>
            <person name="Lutzoni F."/>
            <person name="Magnuson J."/>
            <person name="Mondo S."/>
            <person name="Nolan M."/>
            <person name="Ohm R."/>
            <person name="Pangilinan J."/>
            <person name="Park H.-J."/>
            <person name="Ramirez L."/>
            <person name="Alfaro M."/>
            <person name="Sun H."/>
            <person name="Tritt A."/>
            <person name="Yoshinaga Y."/>
            <person name="Zwiers L.-H."/>
            <person name="Turgeon B."/>
            <person name="Goodwin S."/>
            <person name="Spatafora J."/>
            <person name="Crous P."/>
            <person name="Grigoriev I."/>
        </authorList>
    </citation>
    <scope>NUCLEOTIDE SEQUENCE</scope>
    <source>
        <strain evidence="5">Tuck. ex Michener</strain>
    </source>
</reference>
<keyword evidence="1 3" id="KW-0210">Decarboxylase</keyword>
<keyword evidence="5" id="KW-0378">Hydrolase</keyword>
<evidence type="ECO:0000313" key="6">
    <source>
        <dbReference type="Proteomes" id="UP000800092"/>
    </source>
</evidence>
<feature type="domain" description="Amidohydrolase-related" evidence="4">
    <location>
        <begin position="73"/>
        <end position="319"/>
    </location>
</feature>
<sequence length="323" mass="36192">MVPFITLEEHFMAKAMWDAGESAKYSQQLKFLPKVAEQLHDLDSLRIQEMDAANIALQVVSHAPGGCSLGPTENAGANDQLADAIKRHPGRYAGFATLPMGQPTAAAAELERSVKQLGFVGALIDNHVKGKFYDGKDFWPVFEMAEKLDVPIYLHPNFPDEQLMKHYMGEFPMGAGISMGTSGFGWHSECALHVLRLFAAGVFDAYPKLKIIVGHFGEMLPFMLGRIAQLSVRWGEIKRKFKQVYDENIWITLSGVWSVDPMACILRNTKIERILYSVDYPFADNQWGVEFMKDLQQSGLVSEEQYRKIAFENAEGLLGVKVQ</sequence>
<dbReference type="Gene3D" id="3.20.20.140">
    <property type="entry name" value="Metal-dependent hydrolases"/>
    <property type="match status" value="1"/>
</dbReference>
<dbReference type="PANTHER" id="PTHR21240:SF30">
    <property type="entry name" value="AMIDOHYDROLASE-RELATED DOMAIN-CONTAINING PROTEIN-RELATED"/>
    <property type="match status" value="1"/>
</dbReference>
<dbReference type="GO" id="GO:0005829">
    <property type="term" value="C:cytosol"/>
    <property type="evidence" value="ECO:0007669"/>
    <property type="project" value="TreeGrafter"/>
</dbReference>
<dbReference type="Proteomes" id="UP000800092">
    <property type="component" value="Unassembled WGS sequence"/>
</dbReference>
<dbReference type="Pfam" id="PF04909">
    <property type="entry name" value="Amidohydro_2"/>
    <property type="match status" value="1"/>
</dbReference>
<dbReference type="SUPFAM" id="SSF51556">
    <property type="entry name" value="Metallo-dependent hydrolases"/>
    <property type="match status" value="1"/>
</dbReference>
<organism evidence="5 6">
    <name type="scientific">Viridothelium virens</name>
    <name type="common">Speckled blister lichen</name>
    <name type="synonym">Trypethelium virens</name>
    <dbReference type="NCBI Taxonomy" id="1048519"/>
    <lineage>
        <taxon>Eukaryota</taxon>
        <taxon>Fungi</taxon>
        <taxon>Dikarya</taxon>
        <taxon>Ascomycota</taxon>
        <taxon>Pezizomycotina</taxon>
        <taxon>Dothideomycetes</taxon>
        <taxon>Dothideomycetes incertae sedis</taxon>
        <taxon>Trypetheliales</taxon>
        <taxon>Trypetheliaceae</taxon>
        <taxon>Viridothelium</taxon>
    </lineage>
</organism>
<proteinExistence type="inferred from homology"/>
<dbReference type="InterPro" id="IPR032465">
    <property type="entry name" value="ACMSD"/>
</dbReference>
<dbReference type="GO" id="GO:0016787">
    <property type="term" value="F:hydrolase activity"/>
    <property type="evidence" value="ECO:0007669"/>
    <property type="project" value="UniProtKB-KW"/>
</dbReference>
<evidence type="ECO:0000313" key="5">
    <source>
        <dbReference type="EMBL" id="KAF2234603.1"/>
    </source>
</evidence>
<gene>
    <name evidence="5" type="ORF">EV356DRAFT_559290</name>
</gene>
<protein>
    <submittedName>
        <fullName evidence="5">Amidohydrolase 2</fullName>
    </submittedName>
</protein>
<keyword evidence="2 3" id="KW-0456">Lyase</keyword>
<evidence type="ECO:0000256" key="1">
    <source>
        <dbReference type="ARBA" id="ARBA00022793"/>
    </source>
</evidence>
<dbReference type="InterPro" id="IPR006680">
    <property type="entry name" value="Amidohydro-rel"/>
</dbReference>
<dbReference type="FunFam" id="3.20.20.140:FF:000099">
    <property type="entry name" value="Amidohydrolase 2"/>
    <property type="match status" value="1"/>
</dbReference>
<dbReference type="GO" id="GO:0016831">
    <property type="term" value="F:carboxy-lyase activity"/>
    <property type="evidence" value="ECO:0007669"/>
    <property type="project" value="UniProtKB-KW"/>
</dbReference>
<evidence type="ECO:0000259" key="4">
    <source>
        <dbReference type="Pfam" id="PF04909"/>
    </source>
</evidence>
<dbReference type="PANTHER" id="PTHR21240">
    <property type="entry name" value="2-AMINO-3-CARBOXYLMUCONATE-6-SEMIALDEHYDE DECARBOXYLASE"/>
    <property type="match status" value="1"/>
</dbReference>
<comment type="similarity">
    <text evidence="3">Belongs to the metallo-dependent hydrolases superfamily.</text>
</comment>
<dbReference type="EMBL" id="ML991797">
    <property type="protein sequence ID" value="KAF2234603.1"/>
    <property type="molecule type" value="Genomic_DNA"/>
</dbReference>
<dbReference type="AlphaFoldDB" id="A0A6A6HAR8"/>
<dbReference type="GO" id="GO:0019748">
    <property type="term" value="P:secondary metabolic process"/>
    <property type="evidence" value="ECO:0007669"/>
    <property type="project" value="TreeGrafter"/>
</dbReference>